<protein>
    <submittedName>
        <fullName evidence="2">Uncharacterized protein</fullName>
    </submittedName>
</protein>
<keyword evidence="3" id="KW-1185">Reference proteome</keyword>
<gene>
    <name evidence="2" type="ORF">XAT740_LOCUS49349</name>
</gene>
<organism evidence="2 3">
    <name type="scientific">Adineta ricciae</name>
    <name type="common">Rotifer</name>
    <dbReference type="NCBI Taxonomy" id="249248"/>
    <lineage>
        <taxon>Eukaryota</taxon>
        <taxon>Metazoa</taxon>
        <taxon>Spiralia</taxon>
        <taxon>Gnathifera</taxon>
        <taxon>Rotifera</taxon>
        <taxon>Eurotatoria</taxon>
        <taxon>Bdelloidea</taxon>
        <taxon>Adinetida</taxon>
        <taxon>Adinetidae</taxon>
        <taxon>Adineta</taxon>
    </lineage>
</organism>
<evidence type="ECO:0000313" key="2">
    <source>
        <dbReference type="EMBL" id="CAF1614396.1"/>
    </source>
</evidence>
<reference evidence="2" key="1">
    <citation type="submission" date="2021-02" db="EMBL/GenBank/DDBJ databases">
        <authorList>
            <person name="Nowell W R."/>
        </authorList>
    </citation>
    <scope>NUCLEOTIDE SEQUENCE</scope>
</reference>
<sequence length="305" mass="33188">MHVVTSLQVAILDNRMYATSNYSLILFNQTRLQCICNAFADNSSSIVLLNFYANASRCELFDHYPMVASMLVATNNSTIIMRPYNVSSQTDNTTTWLNNATSTTSTTSMTSSTTIRTTTSTTSTISMTTRTTTTSSTTTTTSKSSILNQTPTQLWNVSNDYGLVVAYQNYYFSWTALTTRNATIAFRMQNAPSSWCLDDVSVTSGGVEKLINGGFETGILSPWVRTTPNGNCNGIAASTSNTNNFFAGLIPRTGSYYIVDGSSSCADQLQQSFGVTIGTVYNISFWIKAVFSLNSGQQYVGVSVI</sequence>
<dbReference type="Proteomes" id="UP000663828">
    <property type="component" value="Unassembled WGS sequence"/>
</dbReference>
<evidence type="ECO:0000256" key="1">
    <source>
        <dbReference type="SAM" id="MobiDB-lite"/>
    </source>
</evidence>
<feature type="region of interest" description="Disordered" evidence="1">
    <location>
        <begin position="120"/>
        <end position="143"/>
    </location>
</feature>
<comment type="caution">
    <text evidence="2">The sequence shown here is derived from an EMBL/GenBank/DDBJ whole genome shotgun (WGS) entry which is preliminary data.</text>
</comment>
<dbReference type="AlphaFoldDB" id="A0A816C0R5"/>
<proteinExistence type="predicted"/>
<accession>A0A816C0R5</accession>
<dbReference type="EMBL" id="CAJNOR010007284">
    <property type="protein sequence ID" value="CAF1614396.1"/>
    <property type="molecule type" value="Genomic_DNA"/>
</dbReference>
<evidence type="ECO:0000313" key="3">
    <source>
        <dbReference type="Proteomes" id="UP000663828"/>
    </source>
</evidence>
<feature type="compositionally biased region" description="Low complexity" evidence="1">
    <location>
        <begin position="120"/>
        <end position="142"/>
    </location>
</feature>
<name>A0A816C0R5_ADIRI</name>
<dbReference type="Gene3D" id="2.60.120.260">
    <property type="entry name" value="Galactose-binding domain-like"/>
    <property type="match status" value="1"/>
</dbReference>